<proteinExistence type="predicted"/>
<dbReference type="AlphaFoldDB" id="A0AAQ4E0B3"/>
<name>A0AAQ4E0B3_AMBAM</name>
<accession>A0AAQ4E0B3</accession>
<evidence type="ECO:0000313" key="2">
    <source>
        <dbReference type="EMBL" id="KAK8768153.1"/>
    </source>
</evidence>
<reference evidence="2 3" key="1">
    <citation type="journal article" date="2023" name="Arcadia Sci">
        <title>De novo assembly of a long-read Amblyomma americanum tick genome.</title>
        <authorList>
            <person name="Chou S."/>
            <person name="Poskanzer K.E."/>
            <person name="Rollins M."/>
            <person name="Thuy-Boun P.S."/>
        </authorList>
    </citation>
    <scope>NUCLEOTIDE SEQUENCE [LARGE SCALE GENOMIC DNA]</scope>
    <source>
        <strain evidence="2">F_SG_1</strain>
        <tissue evidence="2">Salivary glands</tissue>
    </source>
</reference>
<keyword evidence="1" id="KW-0732">Signal</keyword>
<keyword evidence="3" id="KW-1185">Reference proteome</keyword>
<evidence type="ECO:0008006" key="4">
    <source>
        <dbReference type="Google" id="ProtNLM"/>
    </source>
</evidence>
<gene>
    <name evidence="2" type="ORF">V5799_015382</name>
</gene>
<feature type="signal peptide" evidence="1">
    <location>
        <begin position="1"/>
        <end position="15"/>
    </location>
</feature>
<protein>
    <recommendedName>
        <fullName evidence="4">Secreted protein</fullName>
    </recommendedName>
</protein>
<evidence type="ECO:0000313" key="3">
    <source>
        <dbReference type="Proteomes" id="UP001321473"/>
    </source>
</evidence>
<sequence length="108" mass="11595">MLVGLTFVKLPLVRAAGVANAERACTEQRRQRHGLGQRRGATSLCSTVLSSSAAKAGMRCMAFLLFFLPRAHFVKPPPHIVFILVDDLGNLVFLNLPLNAAAAGLSHT</sequence>
<feature type="chain" id="PRO_5042838162" description="Secreted protein" evidence="1">
    <location>
        <begin position="16"/>
        <end position="108"/>
    </location>
</feature>
<organism evidence="2 3">
    <name type="scientific">Amblyomma americanum</name>
    <name type="common">Lone star tick</name>
    <dbReference type="NCBI Taxonomy" id="6943"/>
    <lineage>
        <taxon>Eukaryota</taxon>
        <taxon>Metazoa</taxon>
        <taxon>Ecdysozoa</taxon>
        <taxon>Arthropoda</taxon>
        <taxon>Chelicerata</taxon>
        <taxon>Arachnida</taxon>
        <taxon>Acari</taxon>
        <taxon>Parasitiformes</taxon>
        <taxon>Ixodida</taxon>
        <taxon>Ixodoidea</taxon>
        <taxon>Ixodidae</taxon>
        <taxon>Amblyomminae</taxon>
        <taxon>Amblyomma</taxon>
    </lineage>
</organism>
<evidence type="ECO:0000256" key="1">
    <source>
        <dbReference type="SAM" id="SignalP"/>
    </source>
</evidence>
<comment type="caution">
    <text evidence="2">The sequence shown here is derived from an EMBL/GenBank/DDBJ whole genome shotgun (WGS) entry which is preliminary data.</text>
</comment>
<dbReference type="Proteomes" id="UP001321473">
    <property type="component" value="Unassembled WGS sequence"/>
</dbReference>
<dbReference type="EMBL" id="JARKHS020024415">
    <property type="protein sequence ID" value="KAK8768153.1"/>
    <property type="molecule type" value="Genomic_DNA"/>
</dbReference>